<keyword evidence="2" id="KW-0812">Transmembrane</keyword>
<keyword evidence="2" id="KW-1133">Transmembrane helix</keyword>
<dbReference type="PANTHER" id="PTHR37013:SF3">
    <property type="entry name" value="INTEGRAL MEMBRANE PROTEIN (AFU_ORTHOLOGUE AFUA_1G05950)"/>
    <property type="match status" value="1"/>
</dbReference>
<organism evidence="4 5">
    <name type="scientific">Penicillium arizonense</name>
    <dbReference type="NCBI Taxonomy" id="1835702"/>
    <lineage>
        <taxon>Eukaryota</taxon>
        <taxon>Fungi</taxon>
        <taxon>Dikarya</taxon>
        <taxon>Ascomycota</taxon>
        <taxon>Pezizomycotina</taxon>
        <taxon>Eurotiomycetes</taxon>
        <taxon>Eurotiomycetidae</taxon>
        <taxon>Eurotiales</taxon>
        <taxon>Aspergillaceae</taxon>
        <taxon>Penicillium</taxon>
    </lineage>
</organism>
<dbReference type="Proteomes" id="UP000177622">
    <property type="component" value="Unassembled WGS sequence"/>
</dbReference>
<keyword evidence="5" id="KW-1185">Reference proteome</keyword>
<evidence type="ECO:0000313" key="4">
    <source>
        <dbReference type="EMBL" id="OGE48740.1"/>
    </source>
</evidence>
<evidence type="ECO:0000259" key="3">
    <source>
        <dbReference type="Pfam" id="PF24802"/>
    </source>
</evidence>
<dbReference type="AlphaFoldDB" id="A0A1F5L6Y7"/>
<feature type="compositionally biased region" description="Low complexity" evidence="1">
    <location>
        <begin position="298"/>
        <end position="309"/>
    </location>
</feature>
<feature type="transmembrane region" description="Helical" evidence="2">
    <location>
        <begin position="204"/>
        <end position="229"/>
    </location>
</feature>
<feature type="transmembrane region" description="Helical" evidence="2">
    <location>
        <begin position="57"/>
        <end position="81"/>
    </location>
</feature>
<dbReference type="InterPro" id="IPR056120">
    <property type="entry name" value="DUF7703"/>
</dbReference>
<comment type="caution">
    <text evidence="4">The sequence shown here is derived from an EMBL/GenBank/DDBJ whole genome shotgun (WGS) entry which is preliminary data.</text>
</comment>
<dbReference type="RefSeq" id="XP_022484195.1">
    <property type="nucleotide sequence ID" value="XM_022635942.1"/>
</dbReference>
<feature type="transmembrane region" description="Helical" evidence="2">
    <location>
        <begin position="87"/>
        <end position="109"/>
    </location>
</feature>
<dbReference type="STRING" id="1835702.A0A1F5L6Y7"/>
<evidence type="ECO:0000256" key="2">
    <source>
        <dbReference type="SAM" id="Phobius"/>
    </source>
</evidence>
<dbReference type="Pfam" id="PF24802">
    <property type="entry name" value="DUF7703"/>
    <property type="match status" value="1"/>
</dbReference>
<dbReference type="EMBL" id="LXJU01000026">
    <property type="protein sequence ID" value="OGE48740.1"/>
    <property type="molecule type" value="Genomic_DNA"/>
</dbReference>
<keyword evidence="2" id="KW-0472">Membrane</keyword>
<feature type="transmembrane region" description="Helical" evidence="2">
    <location>
        <begin position="129"/>
        <end position="147"/>
    </location>
</feature>
<dbReference type="OrthoDB" id="405906at2759"/>
<gene>
    <name evidence="4" type="ORF">PENARI_c026G05456</name>
</gene>
<sequence length="317" mass="35656">MSSSSDSSPGNWITGSYTGNSIGVRITIATFVGVAWYNVIELIVLIFLTFKRYEGPYFWSMLVSSVGILPYSVGYLIKFFGLTSATWLPVTLLTIGWWTMVTGQSFVLYSRLHLVIQNMRVLRWVKTMIITNIFLLHVPTTVLTYVANFSNSQTSVDGYDVMEKLQLTGFCVQEVIISAMYMWETNRMLRMNQDHVSRKTIMQLLAVNVSCILMDIALMVIEFMNFYIYQTTLKATLYSIKLKLEIAVLGKLVNIAHQHMWRSSSLNGAGHYPSFVDPSRALGDFQHADSLATDSMATSSGSKGRTSGTEAMDTNIR</sequence>
<dbReference type="GeneID" id="34580676"/>
<feature type="region of interest" description="Disordered" evidence="1">
    <location>
        <begin position="294"/>
        <end position="317"/>
    </location>
</feature>
<feature type="transmembrane region" description="Helical" evidence="2">
    <location>
        <begin position="167"/>
        <end position="183"/>
    </location>
</feature>
<proteinExistence type="predicted"/>
<feature type="transmembrane region" description="Helical" evidence="2">
    <location>
        <begin position="26"/>
        <end position="50"/>
    </location>
</feature>
<accession>A0A1F5L6Y7</accession>
<feature type="domain" description="DUF7703" evidence="3">
    <location>
        <begin position="27"/>
        <end position="256"/>
    </location>
</feature>
<name>A0A1F5L6Y7_PENAI</name>
<evidence type="ECO:0000313" key="5">
    <source>
        <dbReference type="Proteomes" id="UP000177622"/>
    </source>
</evidence>
<reference evidence="4 5" key="1">
    <citation type="journal article" date="2016" name="Sci. Rep.">
        <title>Penicillium arizonense, a new, genome sequenced fungal species, reveals a high chemical diversity in secreted metabolites.</title>
        <authorList>
            <person name="Grijseels S."/>
            <person name="Nielsen J.C."/>
            <person name="Randelovic M."/>
            <person name="Nielsen J."/>
            <person name="Nielsen K.F."/>
            <person name="Workman M."/>
            <person name="Frisvad J.C."/>
        </authorList>
    </citation>
    <scope>NUCLEOTIDE SEQUENCE [LARGE SCALE GENOMIC DNA]</scope>
    <source>
        <strain evidence="4 5">CBS 141311</strain>
    </source>
</reference>
<protein>
    <recommendedName>
        <fullName evidence="3">DUF7703 domain-containing protein</fullName>
    </recommendedName>
</protein>
<dbReference type="PANTHER" id="PTHR37013">
    <property type="entry name" value="INTEGRAL MEMBRANE PROTEIN (AFU_ORTHOLOGUE AFUA_1G05950)-RELATED"/>
    <property type="match status" value="1"/>
</dbReference>
<evidence type="ECO:0000256" key="1">
    <source>
        <dbReference type="SAM" id="MobiDB-lite"/>
    </source>
</evidence>